<protein>
    <recommendedName>
        <fullName evidence="10">Odorant receptor</fullName>
    </recommendedName>
</protein>
<evidence type="ECO:0000313" key="12">
    <source>
        <dbReference type="RefSeq" id="XP_018330857.1"/>
    </source>
</evidence>
<evidence type="ECO:0000256" key="6">
    <source>
        <dbReference type="ARBA" id="ARBA00022989"/>
    </source>
</evidence>
<dbReference type="GO" id="GO:0005549">
    <property type="term" value="F:odorant binding"/>
    <property type="evidence" value="ECO:0007669"/>
    <property type="project" value="InterPro"/>
</dbReference>
<dbReference type="FunCoup" id="A0A1W4XDK4">
    <property type="interactions" value="25"/>
</dbReference>
<evidence type="ECO:0000256" key="5">
    <source>
        <dbReference type="ARBA" id="ARBA00022725"/>
    </source>
</evidence>
<keyword evidence="11" id="KW-1185">Reference proteome</keyword>
<keyword evidence="3 10" id="KW-0716">Sensory transduction</keyword>
<comment type="similarity">
    <text evidence="10">Belongs to the insect chemoreceptor superfamily. Heteromeric odorant receptor channel (TC 1.A.69) family.</text>
</comment>
<dbReference type="Proteomes" id="UP000192223">
    <property type="component" value="Unplaced"/>
</dbReference>
<dbReference type="InterPro" id="IPR004117">
    <property type="entry name" value="7tm6_olfct_rcpt"/>
</dbReference>
<reference evidence="12" key="1">
    <citation type="submission" date="2025-08" db="UniProtKB">
        <authorList>
            <consortium name="RefSeq"/>
        </authorList>
    </citation>
    <scope>IDENTIFICATION</scope>
    <source>
        <tissue evidence="12">Entire body</tissue>
    </source>
</reference>
<dbReference type="GO" id="GO:0007165">
    <property type="term" value="P:signal transduction"/>
    <property type="evidence" value="ECO:0007669"/>
    <property type="project" value="UniProtKB-KW"/>
</dbReference>
<dbReference type="OrthoDB" id="8191658at2759"/>
<evidence type="ECO:0000313" key="11">
    <source>
        <dbReference type="Proteomes" id="UP000192223"/>
    </source>
</evidence>
<dbReference type="Pfam" id="PF02949">
    <property type="entry name" value="7tm_6"/>
    <property type="match status" value="1"/>
</dbReference>
<feature type="transmembrane region" description="Helical" evidence="10">
    <location>
        <begin position="120"/>
        <end position="143"/>
    </location>
</feature>
<evidence type="ECO:0000256" key="9">
    <source>
        <dbReference type="ARBA" id="ARBA00023224"/>
    </source>
</evidence>
<dbReference type="AlphaFoldDB" id="A0A1W4XDK4"/>
<evidence type="ECO:0000256" key="8">
    <source>
        <dbReference type="ARBA" id="ARBA00023170"/>
    </source>
</evidence>
<keyword evidence="5 10" id="KW-0552">Olfaction</keyword>
<keyword evidence="6 10" id="KW-1133">Transmembrane helix</keyword>
<dbReference type="PANTHER" id="PTHR21137:SF35">
    <property type="entry name" value="ODORANT RECEPTOR 19A-RELATED"/>
    <property type="match status" value="1"/>
</dbReference>
<keyword evidence="7 10" id="KW-0472">Membrane</keyword>
<keyword evidence="8 10" id="KW-0675">Receptor</keyword>
<organism evidence="11 12">
    <name type="scientific">Agrilus planipennis</name>
    <name type="common">Emerald ash borer</name>
    <name type="synonym">Agrilus marcopoli</name>
    <dbReference type="NCBI Taxonomy" id="224129"/>
    <lineage>
        <taxon>Eukaryota</taxon>
        <taxon>Metazoa</taxon>
        <taxon>Ecdysozoa</taxon>
        <taxon>Arthropoda</taxon>
        <taxon>Hexapoda</taxon>
        <taxon>Insecta</taxon>
        <taxon>Pterygota</taxon>
        <taxon>Neoptera</taxon>
        <taxon>Endopterygota</taxon>
        <taxon>Coleoptera</taxon>
        <taxon>Polyphaga</taxon>
        <taxon>Elateriformia</taxon>
        <taxon>Buprestoidea</taxon>
        <taxon>Buprestidae</taxon>
        <taxon>Agrilinae</taxon>
        <taxon>Agrilus</taxon>
    </lineage>
</organism>
<feature type="transmembrane region" description="Helical" evidence="10">
    <location>
        <begin position="282"/>
        <end position="305"/>
    </location>
</feature>
<accession>A0A1W4XDK4</accession>
<evidence type="ECO:0000256" key="3">
    <source>
        <dbReference type="ARBA" id="ARBA00022606"/>
    </source>
</evidence>
<dbReference type="GeneID" id="108740856"/>
<feature type="transmembrane region" description="Helical" evidence="10">
    <location>
        <begin position="184"/>
        <end position="207"/>
    </location>
</feature>
<name>A0A1W4XDK4_AGRPL</name>
<comment type="caution">
    <text evidence="10">Lacks conserved residue(s) required for the propagation of feature annotation.</text>
</comment>
<dbReference type="GO" id="GO:0005886">
    <property type="term" value="C:plasma membrane"/>
    <property type="evidence" value="ECO:0007669"/>
    <property type="project" value="UniProtKB-SubCell"/>
</dbReference>
<evidence type="ECO:0000256" key="10">
    <source>
        <dbReference type="RuleBase" id="RU351113"/>
    </source>
</evidence>
<keyword evidence="4 10" id="KW-0812">Transmembrane</keyword>
<dbReference type="STRING" id="224129.A0A1W4XDK4"/>
<evidence type="ECO:0000256" key="2">
    <source>
        <dbReference type="ARBA" id="ARBA00022475"/>
    </source>
</evidence>
<proteinExistence type="inferred from homology"/>
<dbReference type="GO" id="GO:0004984">
    <property type="term" value="F:olfactory receptor activity"/>
    <property type="evidence" value="ECO:0007669"/>
    <property type="project" value="InterPro"/>
</dbReference>
<keyword evidence="2" id="KW-1003">Cell membrane</keyword>
<evidence type="ECO:0000256" key="1">
    <source>
        <dbReference type="ARBA" id="ARBA00004651"/>
    </source>
</evidence>
<comment type="subcellular location">
    <subcellularLocation>
        <location evidence="1 10">Cell membrane</location>
        <topology evidence="1 10">Multi-pass membrane protein</topology>
    </subcellularLocation>
</comment>
<sequence length="414" mass="48202">MIFLTIGGVVQPGNRIPAFRRTLWKTYNVIAVFACLSFCPMEIIPLAFTTNLKRFIKNMNMAMQHVSASIKLFVWLKKRDKLMKIVEALGEKMEKYENYETFRPMEIVTDEMGRKKIIDCVWAVSGFFVGTLALIESFLTLFVNHEKYERYYIKDGFKNITVFEYTQPLPYISVVPWNYKSSHILFACTIIYQWYPLVIFAFIIIGFDSMFTSIANYSSAQLKVLQGAFKTIRPRSLQKLGLRDVPVMHDSPVLAKEMDRQINNCIDHLQTIFWTIEELESIFSILTLIQVLISLIIFCTSLFLVTEVPLASGKFVVELNYMLAITWQIYQYCYFGNKVTLMGHELPFAVYDGDWYSSDKNFKKKMLISMQRMMKPVHFTIGKFTTLTLTTFVSIARGSYSFFTLLKNKDQHDQ</sequence>
<feature type="transmembrane region" description="Helical" evidence="10">
    <location>
        <begin position="27"/>
        <end position="48"/>
    </location>
</feature>
<evidence type="ECO:0000256" key="4">
    <source>
        <dbReference type="ARBA" id="ARBA00022692"/>
    </source>
</evidence>
<dbReference type="InParanoid" id="A0A1W4XDK4"/>
<dbReference type="RefSeq" id="XP_018330857.1">
    <property type="nucleotide sequence ID" value="XM_018475355.1"/>
</dbReference>
<evidence type="ECO:0000256" key="7">
    <source>
        <dbReference type="ARBA" id="ARBA00023136"/>
    </source>
</evidence>
<keyword evidence="9 10" id="KW-0807">Transducer</keyword>
<dbReference type="KEGG" id="apln:108740856"/>
<gene>
    <name evidence="12" type="primary">LOC108740856</name>
</gene>
<dbReference type="PANTHER" id="PTHR21137">
    <property type="entry name" value="ODORANT RECEPTOR"/>
    <property type="match status" value="1"/>
</dbReference>